<keyword evidence="2" id="KW-1185">Reference proteome</keyword>
<accession>A0A5C5ZJB1</accession>
<evidence type="ECO:0000313" key="1">
    <source>
        <dbReference type="EMBL" id="TWT87268.1"/>
    </source>
</evidence>
<gene>
    <name evidence="1" type="ORF">Mal64_28060</name>
</gene>
<evidence type="ECO:0000313" key="2">
    <source>
        <dbReference type="Proteomes" id="UP000315440"/>
    </source>
</evidence>
<protein>
    <submittedName>
        <fullName evidence="1">Uncharacterized protein</fullName>
    </submittedName>
</protein>
<name>A0A5C5ZJB1_9BACT</name>
<organism evidence="1 2">
    <name type="scientific">Pseudobythopirellula maris</name>
    <dbReference type="NCBI Taxonomy" id="2527991"/>
    <lineage>
        <taxon>Bacteria</taxon>
        <taxon>Pseudomonadati</taxon>
        <taxon>Planctomycetota</taxon>
        <taxon>Planctomycetia</taxon>
        <taxon>Pirellulales</taxon>
        <taxon>Lacipirellulaceae</taxon>
        <taxon>Pseudobythopirellula</taxon>
    </lineage>
</organism>
<dbReference type="Proteomes" id="UP000315440">
    <property type="component" value="Unassembled WGS sequence"/>
</dbReference>
<sequence>MGTDDDGHEKAQERTKTKRTMAFAESRYLNSFFLCFYVPFCGHL</sequence>
<reference evidence="1 2" key="1">
    <citation type="submission" date="2019-02" db="EMBL/GenBank/DDBJ databases">
        <title>Deep-cultivation of Planctomycetes and their phenomic and genomic characterization uncovers novel biology.</title>
        <authorList>
            <person name="Wiegand S."/>
            <person name="Jogler M."/>
            <person name="Boedeker C."/>
            <person name="Pinto D."/>
            <person name="Vollmers J."/>
            <person name="Rivas-Marin E."/>
            <person name="Kohn T."/>
            <person name="Peeters S.H."/>
            <person name="Heuer A."/>
            <person name="Rast P."/>
            <person name="Oberbeckmann S."/>
            <person name="Bunk B."/>
            <person name="Jeske O."/>
            <person name="Meyerdierks A."/>
            <person name="Storesund J.E."/>
            <person name="Kallscheuer N."/>
            <person name="Luecker S."/>
            <person name="Lage O.M."/>
            <person name="Pohl T."/>
            <person name="Merkel B.J."/>
            <person name="Hornburger P."/>
            <person name="Mueller R.-W."/>
            <person name="Bruemmer F."/>
            <person name="Labrenz M."/>
            <person name="Spormann A.M."/>
            <person name="Op Den Camp H."/>
            <person name="Overmann J."/>
            <person name="Amann R."/>
            <person name="Jetten M.S.M."/>
            <person name="Mascher T."/>
            <person name="Medema M.H."/>
            <person name="Devos D.P."/>
            <person name="Kaster A.-K."/>
            <person name="Ovreas L."/>
            <person name="Rohde M."/>
            <person name="Galperin M.Y."/>
            <person name="Jogler C."/>
        </authorList>
    </citation>
    <scope>NUCLEOTIDE SEQUENCE [LARGE SCALE GENOMIC DNA]</scope>
    <source>
        <strain evidence="1 2">Mal64</strain>
    </source>
</reference>
<comment type="caution">
    <text evidence="1">The sequence shown here is derived from an EMBL/GenBank/DDBJ whole genome shotgun (WGS) entry which is preliminary data.</text>
</comment>
<proteinExistence type="predicted"/>
<dbReference type="EMBL" id="SJPQ01000003">
    <property type="protein sequence ID" value="TWT87268.1"/>
    <property type="molecule type" value="Genomic_DNA"/>
</dbReference>
<dbReference type="AlphaFoldDB" id="A0A5C5ZJB1"/>